<evidence type="ECO:0000256" key="8">
    <source>
        <dbReference type="ARBA" id="ARBA00029894"/>
    </source>
</evidence>
<keyword evidence="13" id="KW-0479">Metal-binding</keyword>
<evidence type="ECO:0000256" key="1">
    <source>
        <dbReference type="ARBA" id="ARBA00003937"/>
    </source>
</evidence>
<comment type="cofactor">
    <cofactor evidence="13">
        <name>Mg(2+)</name>
        <dbReference type="ChEBI" id="CHEBI:18420"/>
    </cofactor>
</comment>
<feature type="binding site" evidence="13">
    <location>
        <position position="129"/>
    </location>
    <ligand>
        <name>Mg(2+)</name>
        <dbReference type="ChEBI" id="CHEBI:18420"/>
    </ligand>
</feature>
<dbReference type="RefSeq" id="WP_064594443.1">
    <property type="nucleotide sequence ID" value="NZ_LYRP01000001.1"/>
</dbReference>
<comment type="pathway">
    <text evidence="2">Siderophore biosynthesis; enterobactin biosynthesis.</text>
</comment>
<feature type="binding site" evidence="12">
    <location>
        <position position="186"/>
    </location>
    <ligand>
        <name>CoA</name>
        <dbReference type="ChEBI" id="CHEBI:57287"/>
    </ligand>
</feature>
<sequence length="242" mass="27217">MFDFMPSQPGPGFIHRFRCGTVSHCPEITVCQAFFDTRLWQDDLYSASGIVFPARLVNAATKRKAEYFAGRFCCQQLLANHGVHTAVLSHQDRSPAWPAGFCGSISHTQNQAVVLLAPINSRFSPGVDAETLASRIMRETADMFTSPQEQTRLQHCPLDWEQALLVTFSAKEALFKSLYPLVKRYLDFDCAEISELDVRRGSLTLTLTQVLSDSFPAGYHFYGKWQFAGDVVTTCFYPQILQ</sequence>
<comment type="similarity">
    <text evidence="3">Belongs to the P-Pant transferase superfamily. EntD family.</text>
</comment>
<dbReference type="GO" id="GO:0005886">
    <property type="term" value="C:plasma membrane"/>
    <property type="evidence" value="ECO:0007669"/>
    <property type="project" value="TreeGrafter"/>
</dbReference>
<evidence type="ECO:0000256" key="11">
    <source>
        <dbReference type="ARBA" id="ARBA00049191"/>
    </source>
</evidence>
<dbReference type="PANTHER" id="PTHR38096">
    <property type="entry name" value="ENTEROBACTIN SYNTHASE COMPONENT D"/>
    <property type="match status" value="1"/>
</dbReference>
<dbReference type="AlphaFoldDB" id="A0A1B7L8Q6"/>
<comment type="caution">
    <text evidence="16">The sequence shown here is derived from an EMBL/GenBank/DDBJ whole genome shotgun (WGS) entry which is preliminary data.</text>
</comment>
<keyword evidence="13" id="KW-0460">Magnesium</keyword>
<dbReference type="GO" id="GO:0008897">
    <property type="term" value="F:holo-[acyl-carrier-protein] synthase activity"/>
    <property type="evidence" value="ECO:0007669"/>
    <property type="project" value="InterPro"/>
</dbReference>
<dbReference type="InterPro" id="IPR041354">
    <property type="entry name" value="4PPT_N"/>
</dbReference>
<evidence type="ECO:0000313" key="17">
    <source>
        <dbReference type="Proteomes" id="UP000078225"/>
    </source>
</evidence>
<name>A0A1B7L8Q6_9ENTR</name>
<dbReference type="GO" id="GO:0000287">
    <property type="term" value="F:magnesium ion binding"/>
    <property type="evidence" value="ECO:0007669"/>
    <property type="project" value="InterPro"/>
</dbReference>
<comment type="subunit">
    <text evidence="4">EntB, EntD, EntE, and EntF form a multienzyme complex called enterobactin synthase.</text>
</comment>
<evidence type="ECO:0000256" key="10">
    <source>
        <dbReference type="ARBA" id="ARBA00049176"/>
    </source>
</evidence>
<dbReference type="STRING" id="1691903.A9B99_02860"/>
<feature type="binding site" evidence="12">
    <location>
        <position position="176"/>
    </location>
    <ligand>
        <name>CoA</name>
        <dbReference type="ChEBI" id="CHEBI:57287"/>
    </ligand>
</feature>
<evidence type="ECO:0000259" key="15">
    <source>
        <dbReference type="Pfam" id="PF17837"/>
    </source>
</evidence>
<feature type="binding site" evidence="12">
    <location>
        <position position="71"/>
    </location>
    <ligand>
        <name>CoA</name>
        <dbReference type="ChEBI" id="CHEBI:57287"/>
    </ligand>
</feature>
<keyword evidence="17" id="KW-1185">Reference proteome</keyword>
<protein>
    <recommendedName>
        <fullName evidence="5">Enterobactin synthase component D</fullName>
    </recommendedName>
    <alternativeName>
        <fullName evidence="8">4'-phosphopantetheinyl transferase EntD</fullName>
    </alternativeName>
    <alternativeName>
        <fullName evidence="9">Enterochelin synthase D</fullName>
    </alternativeName>
</protein>
<dbReference type="Pfam" id="PF17837">
    <property type="entry name" value="4PPT_N"/>
    <property type="match status" value="1"/>
</dbReference>
<comment type="catalytic activity">
    <reaction evidence="10">
        <text>apo-[aryl-carrier protein] + CoA = holo-[aryl-carrier protein] + adenosine 3',5'-bisphosphate + H(+)</text>
        <dbReference type="Rhea" id="RHEA:48404"/>
        <dbReference type="Rhea" id="RHEA-COMP:15903"/>
        <dbReference type="Rhea" id="RHEA-COMP:17557"/>
        <dbReference type="ChEBI" id="CHEBI:15378"/>
        <dbReference type="ChEBI" id="CHEBI:29999"/>
        <dbReference type="ChEBI" id="CHEBI:57287"/>
        <dbReference type="ChEBI" id="CHEBI:58343"/>
        <dbReference type="ChEBI" id="CHEBI:64479"/>
    </reaction>
</comment>
<evidence type="ECO:0000256" key="4">
    <source>
        <dbReference type="ARBA" id="ARBA00011503"/>
    </source>
</evidence>
<dbReference type="InterPro" id="IPR008278">
    <property type="entry name" value="4-PPantetheinyl_Trfase_dom"/>
</dbReference>
<dbReference type="PANTHER" id="PTHR38096:SF1">
    <property type="entry name" value="ENTEROBACTIN SYNTHASE COMPONENT D"/>
    <property type="match status" value="1"/>
</dbReference>
<dbReference type="EMBL" id="LYRP01000001">
    <property type="protein sequence ID" value="OAT78675.1"/>
    <property type="molecule type" value="Genomic_DNA"/>
</dbReference>
<gene>
    <name evidence="16" type="ORF">A9B99_02860</name>
</gene>
<evidence type="ECO:0000313" key="16">
    <source>
        <dbReference type="EMBL" id="OAT78675.1"/>
    </source>
</evidence>
<dbReference type="GO" id="GO:0009239">
    <property type="term" value="P:enterobactin biosynthetic process"/>
    <property type="evidence" value="ECO:0007669"/>
    <property type="project" value="UniProtKB-UniPathway"/>
</dbReference>
<evidence type="ECO:0000256" key="6">
    <source>
        <dbReference type="ARBA" id="ARBA00022679"/>
    </source>
</evidence>
<dbReference type="InterPro" id="IPR003542">
    <property type="entry name" value="Enbac_synth_compD-like"/>
</dbReference>
<dbReference type="GO" id="GO:0009366">
    <property type="term" value="C:enterobactin synthetase complex"/>
    <property type="evidence" value="ECO:0007669"/>
    <property type="project" value="InterPro"/>
</dbReference>
<dbReference type="SUPFAM" id="SSF56214">
    <property type="entry name" value="4'-phosphopantetheinyl transferase"/>
    <property type="match status" value="1"/>
</dbReference>
<keyword evidence="7" id="KW-0259">Enterobactin biosynthesis</keyword>
<dbReference type="Pfam" id="PF01648">
    <property type="entry name" value="ACPS"/>
    <property type="match status" value="1"/>
</dbReference>
<evidence type="ECO:0000256" key="9">
    <source>
        <dbReference type="ARBA" id="ARBA00031996"/>
    </source>
</evidence>
<feature type="binding site" evidence="12">
    <location>
        <position position="172"/>
    </location>
    <ligand>
        <name>CoA</name>
        <dbReference type="ChEBI" id="CHEBI:57287"/>
    </ligand>
</feature>
<feature type="domain" description="4'-phosphopantetheinyl transferase" evidence="14">
    <location>
        <begin position="126"/>
        <end position="209"/>
    </location>
</feature>
<dbReference type="InterPro" id="IPR037143">
    <property type="entry name" value="4-PPantetheinyl_Trfase_dom_sf"/>
</dbReference>
<comment type="function">
    <text evidence="1">Involved in the biosynthesis of the siderophore enterobactin (enterochelin), which is a macrocyclic trimeric lactone of N-(2,3-dihydroxybenzoyl)-serine. The serine trilactone serves as a scaffolding for the three catechol functionalities that provide hexadentate coordination for the tightly ligated iron(2+) atoms. Plays an essential role in the assembly of the enterobactin by catalyzing the transfer of the 4'-phosphopantetheine (Ppant) moiety from coenzyme A to the apo-domains of both EntB (ArCP domain) and EntF (PCP domain) to yield their holo-forms which make them competent for the activation of 2,3-dihydroxybenzoate (DHB) and L-serine, respectively.</text>
</comment>
<evidence type="ECO:0000256" key="7">
    <source>
        <dbReference type="ARBA" id="ARBA00023191"/>
    </source>
</evidence>
<comment type="catalytic activity">
    <reaction evidence="11">
        <text>apo-[peptidyl-carrier protein] + CoA = holo-[peptidyl-carrier protein] + adenosine 3',5'-bisphosphate + H(+)</text>
        <dbReference type="Rhea" id="RHEA:46228"/>
        <dbReference type="Rhea" id="RHEA-COMP:11479"/>
        <dbReference type="Rhea" id="RHEA-COMP:11480"/>
        <dbReference type="ChEBI" id="CHEBI:15378"/>
        <dbReference type="ChEBI" id="CHEBI:29999"/>
        <dbReference type="ChEBI" id="CHEBI:57287"/>
        <dbReference type="ChEBI" id="CHEBI:58343"/>
        <dbReference type="ChEBI" id="CHEBI:64479"/>
    </reaction>
</comment>
<feature type="binding site" evidence="13">
    <location>
        <position position="130"/>
    </location>
    <ligand>
        <name>Mg(2+)</name>
        <dbReference type="ChEBI" id="CHEBI:18420"/>
    </ligand>
</feature>
<dbReference type="UniPathway" id="UPA00017"/>
<evidence type="ECO:0000256" key="12">
    <source>
        <dbReference type="PIRSR" id="PIRSR603542-1"/>
    </source>
</evidence>
<dbReference type="Proteomes" id="UP000078225">
    <property type="component" value="Unassembled WGS sequence"/>
</dbReference>
<feature type="binding site" evidence="13">
    <location>
        <position position="128"/>
    </location>
    <ligand>
        <name>Mg(2+)</name>
        <dbReference type="ChEBI" id="CHEBI:18420"/>
    </ligand>
</feature>
<reference evidence="17" key="1">
    <citation type="submission" date="2016-05" db="EMBL/GenBank/DDBJ databases">
        <authorList>
            <person name="Behera P."/>
            <person name="Vaishampayan P."/>
            <person name="Singh N."/>
            <person name="Raina V."/>
            <person name="Suar M."/>
            <person name="Pattnaik A."/>
            <person name="Rastogi G."/>
        </authorList>
    </citation>
    <scope>NUCLEOTIDE SEQUENCE [LARGE SCALE GENOMIC DNA]</scope>
    <source>
        <strain evidence="17">MP23</strain>
    </source>
</reference>
<feature type="binding site" evidence="12">
    <location>
        <position position="128"/>
    </location>
    <ligand>
        <name>CoA</name>
        <dbReference type="ChEBI" id="CHEBI:57287"/>
    </ligand>
</feature>
<feature type="binding site" evidence="12">
    <location>
        <begin position="106"/>
        <end position="107"/>
    </location>
    <ligand>
        <name>CoA</name>
        <dbReference type="ChEBI" id="CHEBI:57287"/>
    </ligand>
</feature>
<feature type="binding site" evidence="12">
    <location>
        <position position="63"/>
    </location>
    <ligand>
        <name>CoA</name>
        <dbReference type="ChEBI" id="CHEBI:57287"/>
    </ligand>
</feature>
<organism evidence="16 17">
    <name type="scientific">Mangrovibacter phragmitis</name>
    <dbReference type="NCBI Taxonomy" id="1691903"/>
    <lineage>
        <taxon>Bacteria</taxon>
        <taxon>Pseudomonadati</taxon>
        <taxon>Pseudomonadota</taxon>
        <taxon>Gammaproteobacteria</taxon>
        <taxon>Enterobacterales</taxon>
        <taxon>Enterobacteriaceae</taxon>
        <taxon>Mangrovibacter</taxon>
    </lineage>
</organism>
<proteinExistence type="inferred from homology"/>
<keyword evidence="6" id="KW-0808">Transferase</keyword>
<dbReference type="PRINTS" id="PR01399">
    <property type="entry name" value="ENTSNTHTASED"/>
</dbReference>
<evidence type="ECO:0000256" key="3">
    <source>
        <dbReference type="ARBA" id="ARBA00008342"/>
    </source>
</evidence>
<feature type="domain" description="4'-phosphopantetheinyl transferase N-terminal" evidence="15">
    <location>
        <begin position="55"/>
        <end position="117"/>
    </location>
</feature>
<evidence type="ECO:0000256" key="5">
    <source>
        <dbReference type="ARBA" id="ARBA00019087"/>
    </source>
</evidence>
<evidence type="ECO:0000256" key="13">
    <source>
        <dbReference type="PIRSR" id="PIRSR603542-2"/>
    </source>
</evidence>
<accession>A0A1B7L8Q6</accession>
<evidence type="ECO:0000259" key="14">
    <source>
        <dbReference type="Pfam" id="PF01648"/>
    </source>
</evidence>
<evidence type="ECO:0000256" key="2">
    <source>
        <dbReference type="ARBA" id="ARBA00004993"/>
    </source>
</evidence>